<accession>A0A2G5SAN0</accession>
<gene>
    <name evidence="1" type="primary">Cni-C09G4.4</name>
    <name evidence="1" type="ORF">B9Z55_028731</name>
</gene>
<reference evidence="2" key="1">
    <citation type="submission" date="2017-10" db="EMBL/GenBank/DDBJ databases">
        <title>Rapid genome shrinkage in a self-fertile nematode reveals novel sperm competition proteins.</title>
        <authorList>
            <person name="Yin D."/>
            <person name="Schwarz E.M."/>
            <person name="Thomas C.G."/>
            <person name="Felde R.L."/>
            <person name="Korf I.F."/>
            <person name="Cutter A.D."/>
            <person name="Schartner C.M."/>
            <person name="Ralston E.J."/>
            <person name="Meyer B.J."/>
            <person name="Haag E.S."/>
        </authorList>
    </citation>
    <scope>NUCLEOTIDE SEQUENCE [LARGE SCALE GENOMIC DNA]</scope>
    <source>
        <strain evidence="2">JU1422</strain>
    </source>
</reference>
<proteinExistence type="predicted"/>
<comment type="caution">
    <text evidence="1">The sequence shown here is derived from an EMBL/GenBank/DDBJ whole genome shotgun (WGS) entry which is preliminary data.</text>
</comment>
<dbReference type="AlphaFoldDB" id="A0A2G5SAN0"/>
<evidence type="ECO:0000313" key="1">
    <source>
        <dbReference type="EMBL" id="PIC11972.1"/>
    </source>
</evidence>
<dbReference type="STRING" id="1611254.A0A2G5SAN0"/>
<protein>
    <submittedName>
        <fullName evidence="1">Uncharacterized protein</fullName>
    </submittedName>
</protein>
<dbReference type="Proteomes" id="UP000230233">
    <property type="component" value="Unassembled WGS sequence"/>
</dbReference>
<dbReference type="EMBL" id="PDUG01000032">
    <property type="protein sequence ID" value="PIC11972.1"/>
    <property type="molecule type" value="Genomic_DNA"/>
</dbReference>
<evidence type="ECO:0000313" key="2">
    <source>
        <dbReference type="Proteomes" id="UP000230233"/>
    </source>
</evidence>
<sequence length="182" mass="20032">MCPFKQLLQPCFIISKKEKKDRRKSSSKKQTGIEAAAVVQIDKVAAEKVELVAAVEPPQQQALAVNKEAAVEAPQAPAANVGIDEEANAIMPMVAPVTPMANTAPVAPIPRLNFLGLSKFLQPQIATDNHLQNDKKKTFLNVEYESQNSTHHAQIPMHKDEFAETRGYLNSSRIVDLQKSKH</sequence>
<keyword evidence="2" id="KW-1185">Reference proteome</keyword>
<organism evidence="1 2">
    <name type="scientific">Caenorhabditis nigoni</name>
    <dbReference type="NCBI Taxonomy" id="1611254"/>
    <lineage>
        <taxon>Eukaryota</taxon>
        <taxon>Metazoa</taxon>
        <taxon>Ecdysozoa</taxon>
        <taxon>Nematoda</taxon>
        <taxon>Chromadorea</taxon>
        <taxon>Rhabditida</taxon>
        <taxon>Rhabditina</taxon>
        <taxon>Rhabditomorpha</taxon>
        <taxon>Rhabditoidea</taxon>
        <taxon>Rhabditidae</taxon>
        <taxon>Peloderinae</taxon>
        <taxon>Caenorhabditis</taxon>
    </lineage>
</organism>
<name>A0A2G5SAN0_9PELO</name>